<reference evidence="2" key="1">
    <citation type="submission" date="2019-06" db="EMBL/GenBank/DDBJ databases">
        <authorList>
            <person name="Broberg M."/>
        </authorList>
    </citation>
    <scope>NUCLEOTIDE SEQUENCE [LARGE SCALE GENOMIC DNA]</scope>
</reference>
<dbReference type="Proteomes" id="UP000754883">
    <property type="component" value="Unassembled WGS sequence"/>
</dbReference>
<name>A0A9N9UH37_9HYPO</name>
<dbReference type="AlphaFoldDB" id="A0A9N9UH37"/>
<proteinExistence type="predicted"/>
<protein>
    <submittedName>
        <fullName evidence="1">Uncharacterized protein</fullName>
    </submittedName>
</protein>
<dbReference type="EMBL" id="CABFNO020001407">
    <property type="protein sequence ID" value="CAG9987099.1"/>
    <property type="molecule type" value="Genomic_DNA"/>
</dbReference>
<keyword evidence="2" id="KW-1185">Reference proteome</keyword>
<accession>A0A9N9UH37</accession>
<evidence type="ECO:0000313" key="2">
    <source>
        <dbReference type="Proteomes" id="UP000754883"/>
    </source>
</evidence>
<organism evidence="1 2">
    <name type="scientific">Clonostachys byssicola</name>
    <dbReference type="NCBI Taxonomy" id="160290"/>
    <lineage>
        <taxon>Eukaryota</taxon>
        <taxon>Fungi</taxon>
        <taxon>Dikarya</taxon>
        <taxon>Ascomycota</taxon>
        <taxon>Pezizomycotina</taxon>
        <taxon>Sordariomycetes</taxon>
        <taxon>Hypocreomycetidae</taxon>
        <taxon>Hypocreales</taxon>
        <taxon>Bionectriaceae</taxon>
        <taxon>Clonostachys</taxon>
    </lineage>
</organism>
<feature type="non-terminal residue" evidence="1">
    <location>
        <position position="81"/>
    </location>
</feature>
<gene>
    <name evidence="1" type="ORF">CBYS24578_00013741</name>
</gene>
<reference evidence="1 2" key="2">
    <citation type="submission" date="2021-10" db="EMBL/GenBank/DDBJ databases">
        <authorList>
            <person name="Piombo E."/>
        </authorList>
    </citation>
    <scope>NUCLEOTIDE SEQUENCE [LARGE SCALE GENOMIC DNA]</scope>
</reference>
<sequence>MLEKRALGFSTWSTPPTANLTGSQSRRTFEYKKRVEETQRWFEIINIVTSANEEIRVRYLPDLSLCSNRFPVMGFEFLEFG</sequence>
<comment type="caution">
    <text evidence="1">The sequence shown here is derived from an EMBL/GenBank/DDBJ whole genome shotgun (WGS) entry which is preliminary data.</text>
</comment>
<evidence type="ECO:0000313" key="1">
    <source>
        <dbReference type="EMBL" id="CAG9987099.1"/>
    </source>
</evidence>